<reference evidence="1 2" key="1">
    <citation type="submission" date="2024-09" db="EMBL/GenBank/DDBJ databases">
        <authorList>
            <person name="Sun Q."/>
            <person name="Mori K."/>
        </authorList>
    </citation>
    <scope>NUCLEOTIDE SEQUENCE [LARGE SCALE GENOMIC DNA]</scope>
    <source>
        <strain evidence="1 2">KCTC 23315</strain>
    </source>
</reference>
<keyword evidence="2" id="KW-1185">Reference proteome</keyword>
<gene>
    <name evidence="1" type="ORF">ACFFJP_05670</name>
</gene>
<proteinExistence type="predicted"/>
<evidence type="ECO:0000313" key="1">
    <source>
        <dbReference type="EMBL" id="MFC0047768.1"/>
    </source>
</evidence>
<comment type="caution">
    <text evidence="1">The sequence shown here is derived from an EMBL/GenBank/DDBJ whole genome shotgun (WGS) entry which is preliminary data.</text>
</comment>
<sequence length="111" mass="12122">MLHTKTPTRTKHVPELTLLANLRMAALVAGEKVSQSQRVQVRAAELLKHLCTALPSPEFQAAYMNRAGELGNGLVLRVDHNMSSVTIRRVTADNVISLHKISVSTIKGGQQ</sequence>
<organism evidence="1 2">
    <name type="scientific">Rheinheimera tilapiae</name>
    <dbReference type="NCBI Taxonomy" id="875043"/>
    <lineage>
        <taxon>Bacteria</taxon>
        <taxon>Pseudomonadati</taxon>
        <taxon>Pseudomonadota</taxon>
        <taxon>Gammaproteobacteria</taxon>
        <taxon>Chromatiales</taxon>
        <taxon>Chromatiaceae</taxon>
        <taxon>Rheinheimera</taxon>
    </lineage>
</organism>
<accession>A0ABV6BE24</accession>
<dbReference type="RefSeq" id="WP_377241327.1">
    <property type="nucleotide sequence ID" value="NZ_JBHLXP010000001.1"/>
</dbReference>
<evidence type="ECO:0000313" key="2">
    <source>
        <dbReference type="Proteomes" id="UP001589813"/>
    </source>
</evidence>
<dbReference type="Proteomes" id="UP001589813">
    <property type="component" value="Unassembled WGS sequence"/>
</dbReference>
<protein>
    <submittedName>
        <fullName evidence="1">Uncharacterized protein</fullName>
    </submittedName>
</protein>
<dbReference type="EMBL" id="JBHLXP010000001">
    <property type="protein sequence ID" value="MFC0047768.1"/>
    <property type="molecule type" value="Genomic_DNA"/>
</dbReference>
<name>A0ABV6BE24_9GAMM</name>